<dbReference type="PROSITE" id="PS51858">
    <property type="entry name" value="PPPDE"/>
    <property type="match status" value="1"/>
</dbReference>
<sequence>MDQNYTLYPVKLYVYDLSNGMARQLSPLMLGKQLDGIWHTAIVVHGEEFFYGGEGIANCPPGGTSLGEPNSIIDLGITEVTEEIFMEYLSSLGESTYRGNQYHLFEWNCNTFSNEVAQFLTGSKIPAHITDLPAEVLSTPVVAGPLQEGEVPEVPLPPLDIGGSTKYTVHAILDSRRQVRGLQYLVDWEGYGPEERCWVPVGDILDPSLLRDFHRLHPDRPAPRPPGRPRGRWGSAAGAARQGGTVPTVPVTVAGLLAGTNPFFLFCSFGLIGCTCPLFCFLIYDYLSLLGPLRFVRDCTSVRVWMCICILFSPDCLGPVFGPISFMLPVFWRDRLYQNKIRVSE</sequence>
<dbReference type="Ensembl" id="ENSOTST00005191845.1">
    <property type="protein sequence ID" value="ENSOTSP00005136721.1"/>
    <property type="gene ID" value="ENSOTSG00005044282.2"/>
</dbReference>
<dbReference type="PROSITE" id="PS50013">
    <property type="entry name" value="CHROMO_2"/>
    <property type="match status" value="1"/>
</dbReference>
<feature type="domain" description="PPPDE" evidence="10">
    <location>
        <begin position="8"/>
        <end position="150"/>
    </location>
</feature>
<dbReference type="EC" id="3.1.2.22" evidence="3"/>
<dbReference type="Gene3D" id="3.90.1720.30">
    <property type="entry name" value="PPPDE domains"/>
    <property type="match status" value="1"/>
</dbReference>
<evidence type="ECO:0000313" key="11">
    <source>
        <dbReference type="Ensembl" id="ENSOTSP00005136721.1"/>
    </source>
</evidence>
<dbReference type="GO" id="GO:0006508">
    <property type="term" value="P:proteolysis"/>
    <property type="evidence" value="ECO:0007669"/>
    <property type="project" value="UniProtKB-KW"/>
</dbReference>
<evidence type="ECO:0000256" key="1">
    <source>
        <dbReference type="ARBA" id="ARBA00004123"/>
    </source>
</evidence>
<comment type="catalytic activity">
    <reaction evidence="6">
        <text>S-hexadecanoyl-L-cysteinyl-[protein] + H2O = L-cysteinyl-[protein] + hexadecanoate + H(+)</text>
        <dbReference type="Rhea" id="RHEA:19233"/>
        <dbReference type="Rhea" id="RHEA-COMP:10131"/>
        <dbReference type="Rhea" id="RHEA-COMP:11032"/>
        <dbReference type="ChEBI" id="CHEBI:7896"/>
        <dbReference type="ChEBI" id="CHEBI:15377"/>
        <dbReference type="ChEBI" id="CHEBI:15378"/>
        <dbReference type="ChEBI" id="CHEBI:29950"/>
        <dbReference type="ChEBI" id="CHEBI:74151"/>
        <dbReference type="EC" id="3.1.2.22"/>
    </reaction>
    <physiologicalReaction direction="left-to-right" evidence="6">
        <dbReference type="Rhea" id="RHEA:19234"/>
    </physiologicalReaction>
</comment>
<feature type="transmembrane region" description="Helical" evidence="8">
    <location>
        <begin position="304"/>
        <end position="332"/>
    </location>
</feature>
<dbReference type="GO" id="GO:0005634">
    <property type="term" value="C:nucleus"/>
    <property type="evidence" value="ECO:0007669"/>
    <property type="project" value="UniProtKB-SubCell"/>
</dbReference>
<keyword evidence="8" id="KW-0472">Membrane</keyword>
<keyword evidence="8" id="KW-0812">Transmembrane</keyword>
<keyword evidence="5" id="KW-0378">Hydrolase</keyword>
<dbReference type="InterPro" id="IPR000953">
    <property type="entry name" value="Chromo/chromo_shadow_dom"/>
</dbReference>
<evidence type="ECO:0000256" key="6">
    <source>
        <dbReference type="ARBA" id="ARBA00047409"/>
    </source>
</evidence>
<dbReference type="SMART" id="SM01179">
    <property type="entry name" value="DUF862"/>
    <property type="match status" value="1"/>
</dbReference>
<dbReference type="InterPro" id="IPR016197">
    <property type="entry name" value="Chromo-like_dom_sf"/>
</dbReference>
<dbReference type="GeneTree" id="ENSGT00730000111100"/>
<dbReference type="InterPro" id="IPR008580">
    <property type="entry name" value="PPPDE_dom"/>
</dbReference>
<feature type="domain" description="Chromo" evidence="9">
    <location>
        <begin position="167"/>
        <end position="225"/>
    </location>
</feature>
<keyword evidence="12" id="KW-1185">Reference proteome</keyword>
<keyword evidence="4" id="KW-0645">Protease</keyword>
<dbReference type="PANTHER" id="PTHR12378:SF7">
    <property type="entry name" value="DESUMOYLATING ISOPEPTIDASE 1"/>
    <property type="match status" value="1"/>
</dbReference>
<dbReference type="SMART" id="SM00298">
    <property type="entry name" value="CHROMO"/>
    <property type="match status" value="1"/>
</dbReference>
<accession>A0AAZ3R665</accession>
<reference evidence="11" key="3">
    <citation type="submission" date="2025-09" db="UniProtKB">
        <authorList>
            <consortium name="Ensembl"/>
        </authorList>
    </citation>
    <scope>IDENTIFICATION</scope>
</reference>
<gene>
    <name evidence="11" type="primary">LOC112224391</name>
</gene>
<name>A0AAZ3R665_ONCTS</name>
<evidence type="ECO:0000256" key="4">
    <source>
        <dbReference type="ARBA" id="ARBA00022670"/>
    </source>
</evidence>
<dbReference type="Pfam" id="PF05903">
    <property type="entry name" value="Peptidase_C97"/>
    <property type="match status" value="1"/>
</dbReference>
<proteinExistence type="inferred from homology"/>
<evidence type="ECO:0000313" key="12">
    <source>
        <dbReference type="Proteomes" id="UP000694402"/>
    </source>
</evidence>
<dbReference type="PANTHER" id="PTHR12378">
    <property type="entry name" value="DESUMOYLATING ISOPEPTIDASE"/>
    <property type="match status" value="1"/>
</dbReference>
<dbReference type="InterPro" id="IPR042266">
    <property type="entry name" value="PPPDE_sf"/>
</dbReference>
<evidence type="ECO:0000256" key="2">
    <source>
        <dbReference type="ARBA" id="ARBA00008140"/>
    </source>
</evidence>
<evidence type="ECO:0000256" key="3">
    <source>
        <dbReference type="ARBA" id="ARBA00012423"/>
    </source>
</evidence>
<keyword evidence="8" id="KW-1133">Transmembrane helix</keyword>
<dbReference type="GO" id="GO:0008474">
    <property type="term" value="F:palmitoyl-(protein) hydrolase activity"/>
    <property type="evidence" value="ECO:0007669"/>
    <property type="project" value="UniProtKB-EC"/>
</dbReference>
<evidence type="ECO:0000256" key="7">
    <source>
        <dbReference type="SAM" id="MobiDB-lite"/>
    </source>
</evidence>
<feature type="region of interest" description="Disordered" evidence="7">
    <location>
        <begin position="216"/>
        <end position="242"/>
    </location>
</feature>
<organism evidence="11 12">
    <name type="scientific">Oncorhynchus tshawytscha</name>
    <name type="common">Chinook salmon</name>
    <name type="synonym">Salmo tshawytscha</name>
    <dbReference type="NCBI Taxonomy" id="74940"/>
    <lineage>
        <taxon>Eukaryota</taxon>
        <taxon>Metazoa</taxon>
        <taxon>Chordata</taxon>
        <taxon>Craniata</taxon>
        <taxon>Vertebrata</taxon>
        <taxon>Euteleostomi</taxon>
        <taxon>Actinopterygii</taxon>
        <taxon>Neopterygii</taxon>
        <taxon>Teleostei</taxon>
        <taxon>Protacanthopterygii</taxon>
        <taxon>Salmoniformes</taxon>
        <taxon>Salmonidae</taxon>
        <taxon>Salmoninae</taxon>
        <taxon>Oncorhynchus</taxon>
    </lineage>
</organism>
<feature type="transmembrane region" description="Helical" evidence="8">
    <location>
        <begin position="263"/>
        <end position="284"/>
    </location>
</feature>
<dbReference type="GO" id="GO:0008233">
    <property type="term" value="F:peptidase activity"/>
    <property type="evidence" value="ECO:0007669"/>
    <property type="project" value="UniProtKB-KW"/>
</dbReference>
<feature type="compositionally biased region" description="Low complexity" evidence="7">
    <location>
        <begin position="232"/>
        <end position="242"/>
    </location>
</feature>
<reference evidence="12" key="1">
    <citation type="journal article" date="2018" name="PLoS ONE">
        <title>Chinook salmon (Oncorhynchus tshawytscha) genome and transcriptome.</title>
        <authorList>
            <person name="Christensen K.A."/>
            <person name="Leong J.S."/>
            <person name="Sakhrani D."/>
            <person name="Biagi C.A."/>
            <person name="Minkley D.R."/>
            <person name="Withler R.E."/>
            <person name="Rondeau E.B."/>
            <person name="Koop B.F."/>
            <person name="Devlin R.H."/>
        </authorList>
    </citation>
    <scope>NUCLEOTIDE SEQUENCE [LARGE SCALE GENOMIC DNA]</scope>
</reference>
<protein>
    <recommendedName>
        <fullName evidence="3">palmitoyl-protein hydrolase</fullName>
        <ecNumber evidence="3">3.1.2.22</ecNumber>
    </recommendedName>
</protein>
<dbReference type="Proteomes" id="UP000694402">
    <property type="component" value="Unassembled WGS sequence"/>
</dbReference>
<reference evidence="11" key="2">
    <citation type="submission" date="2025-08" db="UniProtKB">
        <authorList>
            <consortium name="Ensembl"/>
        </authorList>
    </citation>
    <scope>IDENTIFICATION</scope>
</reference>
<dbReference type="InterPro" id="IPR023780">
    <property type="entry name" value="Chromo_domain"/>
</dbReference>
<dbReference type="AlphaFoldDB" id="A0AAZ3R665"/>
<comment type="subcellular location">
    <subcellularLocation>
        <location evidence="1">Nucleus</location>
    </subcellularLocation>
</comment>
<dbReference type="SUPFAM" id="SSF54160">
    <property type="entry name" value="Chromo domain-like"/>
    <property type="match status" value="1"/>
</dbReference>
<evidence type="ECO:0000259" key="9">
    <source>
        <dbReference type="PROSITE" id="PS50013"/>
    </source>
</evidence>
<evidence type="ECO:0000256" key="8">
    <source>
        <dbReference type="SAM" id="Phobius"/>
    </source>
</evidence>
<dbReference type="GO" id="GO:0070646">
    <property type="term" value="P:protein modification by small protein removal"/>
    <property type="evidence" value="ECO:0007669"/>
    <property type="project" value="TreeGrafter"/>
</dbReference>
<dbReference type="Pfam" id="PF00385">
    <property type="entry name" value="Chromo"/>
    <property type="match status" value="1"/>
</dbReference>
<dbReference type="Gene3D" id="2.40.50.40">
    <property type="match status" value="1"/>
</dbReference>
<comment type="similarity">
    <text evidence="2">Belongs to the DeSI family.</text>
</comment>
<evidence type="ECO:0000259" key="10">
    <source>
        <dbReference type="PROSITE" id="PS51858"/>
    </source>
</evidence>
<evidence type="ECO:0000256" key="5">
    <source>
        <dbReference type="ARBA" id="ARBA00022801"/>
    </source>
</evidence>